<proteinExistence type="predicted"/>
<gene>
    <name evidence="1" type="ORF">RRG08_004678</name>
</gene>
<dbReference type="Proteomes" id="UP001283361">
    <property type="component" value="Unassembled WGS sequence"/>
</dbReference>
<dbReference type="AlphaFoldDB" id="A0AAE1ABJ3"/>
<evidence type="ECO:0000313" key="1">
    <source>
        <dbReference type="EMBL" id="KAK3784495.1"/>
    </source>
</evidence>
<protein>
    <submittedName>
        <fullName evidence="1">Uncharacterized protein</fullName>
    </submittedName>
</protein>
<organism evidence="1 2">
    <name type="scientific">Elysia crispata</name>
    <name type="common">lettuce slug</name>
    <dbReference type="NCBI Taxonomy" id="231223"/>
    <lineage>
        <taxon>Eukaryota</taxon>
        <taxon>Metazoa</taxon>
        <taxon>Spiralia</taxon>
        <taxon>Lophotrochozoa</taxon>
        <taxon>Mollusca</taxon>
        <taxon>Gastropoda</taxon>
        <taxon>Heterobranchia</taxon>
        <taxon>Euthyneura</taxon>
        <taxon>Panpulmonata</taxon>
        <taxon>Sacoglossa</taxon>
        <taxon>Placobranchoidea</taxon>
        <taxon>Plakobranchidae</taxon>
        <taxon>Elysia</taxon>
    </lineage>
</organism>
<evidence type="ECO:0000313" key="2">
    <source>
        <dbReference type="Proteomes" id="UP001283361"/>
    </source>
</evidence>
<accession>A0AAE1ABJ3</accession>
<sequence length="89" mass="9862">MGAKSATHFILGSLVPRAPRLLLTGFEEGQNLSRIFLSSKSRCTCLMGRASQVSIEWYCGHGLSKSLRLRLGFYDDFSCTSMVVMITPQ</sequence>
<dbReference type="EMBL" id="JAWDGP010002239">
    <property type="protein sequence ID" value="KAK3784495.1"/>
    <property type="molecule type" value="Genomic_DNA"/>
</dbReference>
<comment type="caution">
    <text evidence="1">The sequence shown here is derived from an EMBL/GenBank/DDBJ whole genome shotgun (WGS) entry which is preliminary data.</text>
</comment>
<name>A0AAE1ABJ3_9GAST</name>
<keyword evidence="2" id="KW-1185">Reference proteome</keyword>
<reference evidence="1" key="1">
    <citation type="journal article" date="2023" name="G3 (Bethesda)">
        <title>A reference genome for the long-term kleptoplast-retaining sea slug Elysia crispata morphotype clarki.</title>
        <authorList>
            <person name="Eastman K.E."/>
            <person name="Pendleton A.L."/>
            <person name="Shaikh M.A."/>
            <person name="Suttiyut T."/>
            <person name="Ogas R."/>
            <person name="Tomko P."/>
            <person name="Gavelis G."/>
            <person name="Widhalm J.R."/>
            <person name="Wisecaver J.H."/>
        </authorList>
    </citation>
    <scope>NUCLEOTIDE SEQUENCE</scope>
    <source>
        <strain evidence="1">ECLA1</strain>
    </source>
</reference>